<dbReference type="Proteomes" id="UP000062912">
    <property type="component" value="Unassembled WGS sequence"/>
</dbReference>
<reference evidence="2 3" key="1">
    <citation type="submission" date="2015-11" db="EMBL/GenBank/DDBJ databases">
        <title>Expanding the genomic diversity of Burkholderia species for the development of highly accurate diagnostics.</title>
        <authorList>
            <person name="Sahl J."/>
            <person name="Keim P."/>
            <person name="Wagner D."/>
        </authorList>
    </citation>
    <scope>NUCLEOTIDE SEQUENCE [LARGE SCALE GENOMIC DNA]</scope>
    <source>
        <strain evidence="2 3">MSMB368WGS</strain>
    </source>
</reference>
<evidence type="ECO:0000313" key="2">
    <source>
        <dbReference type="EMBL" id="KWF16368.1"/>
    </source>
</evidence>
<evidence type="ECO:0000313" key="3">
    <source>
        <dbReference type="Proteomes" id="UP000062912"/>
    </source>
</evidence>
<gene>
    <name evidence="2" type="ORF">WT56_34080</name>
</gene>
<accession>A0A132E4Y7</accession>
<evidence type="ECO:0000256" key="1">
    <source>
        <dbReference type="SAM" id="MobiDB-lite"/>
    </source>
</evidence>
<comment type="caution">
    <text evidence="2">The sequence shown here is derived from an EMBL/GenBank/DDBJ whole genome shotgun (WGS) entry which is preliminary data.</text>
</comment>
<sequence length="75" mass="8583">MSVKTRKSRLAGELGVFVQRYGRKAQKQLDPNDRRYDHDVERAMRRLSPADLSDLLSGDVEDDAPDESPRPARNE</sequence>
<dbReference type="EMBL" id="LPJR01000097">
    <property type="protein sequence ID" value="KWF16368.1"/>
    <property type="molecule type" value="Genomic_DNA"/>
</dbReference>
<proteinExistence type="predicted"/>
<organism evidence="2 3">
    <name type="scientific">Burkholderia pseudomultivorans</name>
    <dbReference type="NCBI Taxonomy" id="1207504"/>
    <lineage>
        <taxon>Bacteria</taxon>
        <taxon>Pseudomonadati</taxon>
        <taxon>Pseudomonadota</taxon>
        <taxon>Betaproteobacteria</taxon>
        <taxon>Burkholderiales</taxon>
        <taxon>Burkholderiaceae</taxon>
        <taxon>Burkholderia</taxon>
        <taxon>Burkholderia cepacia complex</taxon>
    </lineage>
</organism>
<protein>
    <submittedName>
        <fullName evidence="2">Uncharacterized protein</fullName>
    </submittedName>
</protein>
<name>A0A132E4Y7_9BURK</name>
<feature type="region of interest" description="Disordered" evidence="1">
    <location>
        <begin position="46"/>
        <end position="75"/>
    </location>
</feature>
<dbReference type="OrthoDB" id="8779738at2"/>
<dbReference type="AlphaFoldDB" id="A0A132E4Y7"/>
<dbReference type="RefSeq" id="WP_060247630.1">
    <property type="nucleotide sequence ID" value="NZ_LPJR01000097.1"/>
</dbReference>